<comment type="caution">
    <text evidence="2">The sequence shown here is derived from an EMBL/GenBank/DDBJ whole genome shotgun (WGS) entry which is preliminary data.</text>
</comment>
<keyword evidence="1" id="KW-0472">Membrane</keyword>
<reference evidence="2 3" key="1">
    <citation type="submission" date="2018-12" db="EMBL/GenBank/DDBJ databases">
        <title>Hymenobacter gummosus sp. nov., isolated from a spring.</title>
        <authorList>
            <person name="Nie L."/>
        </authorList>
    </citation>
    <scope>NUCLEOTIDE SEQUENCE [LARGE SCALE GENOMIC DNA]</scope>
    <source>
        <strain evidence="2 3">KCTC 52166</strain>
    </source>
</reference>
<keyword evidence="3" id="KW-1185">Reference proteome</keyword>
<sequence>MGAFLSTGSPVALRQRLLRSLAWTALGLGLDLMVWLVCDPTSIGRGAVGSGARLFLLLLANVGMTALLTRQVVVFEPIDHPGAKISTWPSRLAAYSWLLVLLLLTCAWVLADVVLLLGWLFEAGDYGDPGSGG</sequence>
<dbReference type="RefSeq" id="WP_126693277.1">
    <property type="nucleotide sequence ID" value="NZ_RXOF01000005.1"/>
</dbReference>
<dbReference type="AlphaFoldDB" id="A0A3S0JEQ8"/>
<feature type="transmembrane region" description="Helical" evidence="1">
    <location>
        <begin position="50"/>
        <end position="74"/>
    </location>
</feature>
<gene>
    <name evidence="2" type="ORF">EJV47_11405</name>
</gene>
<organism evidence="2 3">
    <name type="scientific">Hymenobacter gummosus</name>
    <dbReference type="NCBI Taxonomy" id="1776032"/>
    <lineage>
        <taxon>Bacteria</taxon>
        <taxon>Pseudomonadati</taxon>
        <taxon>Bacteroidota</taxon>
        <taxon>Cytophagia</taxon>
        <taxon>Cytophagales</taxon>
        <taxon>Hymenobacteraceae</taxon>
        <taxon>Hymenobacter</taxon>
    </lineage>
</organism>
<evidence type="ECO:0000313" key="3">
    <source>
        <dbReference type="Proteomes" id="UP000282184"/>
    </source>
</evidence>
<accession>A0A3S0JEQ8</accession>
<evidence type="ECO:0000313" key="2">
    <source>
        <dbReference type="EMBL" id="RTQ50227.1"/>
    </source>
</evidence>
<dbReference type="EMBL" id="RXOF01000005">
    <property type="protein sequence ID" value="RTQ50227.1"/>
    <property type="molecule type" value="Genomic_DNA"/>
</dbReference>
<feature type="transmembrane region" description="Helical" evidence="1">
    <location>
        <begin position="20"/>
        <end position="38"/>
    </location>
</feature>
<dbReference type="Proteomes" id="UP000282184">
    <property type="component" value="Unassembled WGS sequence"/>
</dbReference>
<feature type="transmembrane region" description="Helical" evidence="1">
    <location>
        <begin position="94"/>
        <end position="121"/>
    </location>
</feature>
<protein>
    <submittedName>
        <fullName evidence="2">Uncharacterized protein</fullName>
    </submittedName>
</protein>
<keyword evidence="1" id="KW-1133">Transmembrane helix</keyword>
<evidence type="ECO:0000256" key="1">
    <source>
        <dbReference type="SAM" id="Phobius"/>
    </source>
</evidence>
<name>A0A3S0JEQ8_9BACT</name>
<proteinExistence type="predicted"/>
<keyword evidence="1" id="KW-0812">Transmembrane</keyword>